<evidence type="ECO:0000313" key="2">
    <source>
        <dbReference type="WBParaSite" id="SVE_2013800.1"/>
    </source>
</evidence>
<name>A0A0K0G5W2_STRVS</name>
<dbReference type="WBParaSite" id="SVE_2013800.1">
    <property type="protein sequence ID" value="SVE_2013800.1"/>
    <property type="gene ID" value="SVE_2013800"/>
</dbReference>
<dbReference type="Proteomes" id="UP000035680">
    <property type="component" value="Unassembled WGS sequence"/>
</dbReference>
<sequence>MFSFSESTPVCPPILLKSETFLSNLRVPWESSLNFRSTFIGKSHDWPPYKIILWPIRYDTTVAMIAQLGER</sequence>
<evidence type="ECO:0000313" key="1">
    <source>
        <dbReference type="Proteomes" id="UP000035680"/>
    </source>
</evidence>
<organism evidence="1 2">
    <name type="scientific">Strongyloides venezuelensis</name>
    <name type="common">Threadworm</name>
    <dbReference type="NCBI Taxonomy" id="75913"/>
    <lineage>
        <taxon>Eukaryota</taxon>
        <taxon>Metazoa</taxon>
        <taxon>Ecdysozoa</taxon>
        <taxon>Nematoda</taxon>
        <taxon>Chromadorea</taxon>
        <taxon>Rhabditida</taxon>
        <taxon>Tylenchina</taxon>
        <taxon>Panagrolaimomorpha</taxon>
        <taxon>Strongyloidoidea</taxon>
        <taxon>Strongyloididae</taxon>
        <taxon>Strongyloides</taxon>
    </lineage>
</organism>
<protein>
    <submittedName>
        <fullName evidence="2">Ovule protein</fullName>
    </submittedName>
</protein>
<reference evidence="2" key="2">
    <citation type="submission" date="2015-08" db="UniProtKB">
        <authorList>
            <consortium name="WormBaseParasite"/>
        </authorList>
    </citation>
    <scope>IDENTIFICATION</scope>
</reference>
<accession>A0A0K0G5W2</accession>
<keyword evidence="1" id="KW-1185">Reference proteome</keyword>
<proteinExistence type="predicted"/>
<dbReference type="AlphaFoldDB" id="A0A0K0G5W2"/>
<reference evidence="1" key="1">
    <citation type="submission" date="2014-07" db="EMBL/GenBank/DDBJ databases">
        <authorList>
            <person name="Martin A.A"/>
            <person name="De Silva N."/>
        </authorList>
    </citation>
    <scope>NUCLEOTIDE SEQUENCE</scope>
</reference>